<sequence>MPITPETTVTRNDDLMIAEIDGEVVLMHVDKGNYYGLDQIGSDIWERMAAPVSVADLHAALVADYEGDAEEIRADLMELLERMAEHDLVRVAA</sequence>
<dbReference type="GeneID" id="97240025"/>
<evidence type="ECO:0000313" key="1">
    <source>
        <dbReference type="EMBL" id="KYO57043.1"/>
    </source>
</evidence>
<dbReference type="InterPro" id="IPR041881">
    <property type="entry name" value="PqqD_sf"/>
</dbReference>
<reference evidence="1 2" key="1">
    <citation type="submission" date="2015-12" db="EMBL/GenBank/DDBJ databases">
        <title>Genome sequence of Tistrella mobilis MCCC 1A02139.</title>
        <authorList>
            <person name="Lu L."/>
            <person name="Lai Q."/>
            <person name="Shao Z."/>
            <person name="Qian P."/>
        </authorList>
    </citation>
    <scope>NUCLEOTIDE SEQUENCE [LARGE SCALE GENOMIC DNA]</scope>
    <source>
        <strain evidence="1 2">MCCC 1A02139</strain>
    </source>
</reference>
<proteinExistence type="predicted"/>
<dbReference type="Proteomes" id="UP000075787">
    <property type="component" value="Unassembled WGS sequence"/>
</dbReference>
<gene>
    <name evidence="1" type="ORF">AUP44_21425</name>
</gene>
<evidence type="ECO:0008006" key="3">
    <source>
        <dbReference type="Google" id="ProtNLM"/>
    </source>
</evidence>
<dbReference type="AlphaFoldDB" id="A0A161Q7P9"/>
<comment type="caution">
    <text evidence="1">The sequence shown here is derived from an EMBL/GenBank/DDBJ whole genome shotgun (WGS) entry which is preliminary data.</text>
</comment>
<dbReference type="RefSeq" id="WP_062761748.1">
    <property type="nucleotide sequence ID" value="NZ_CP121017.1"/>
</dbReference>
<dbReference type="Pfam" id="PF05402">
    <property type="entry name" value="PqqD"/>
    <property type="match status" value="1"/>
</dbReference>
<accession>A0A161Q7P9</accession>
<dbReference type="OrthoDB" id="8453955at2"/>
<dbReference type="EMBL" id="LPZR01000034">
    <property type="protein sequence ID" value="KYO57043.1"/>
    <property type="molecule type" value="Genomic_DNA"/>
</dbReference>
<dbReference type="InterPro" id="IPR008792">
    <property type="entry name" value="PQQD"/>
</dbReference>
<protein>
    <recommendedName>
        <fullName evidence="3">PqqD family protein</fullName>
    </recommendedName>
</protein>
<name>A0A161Q7P9_9PROT</name>
<evidence type="ECO:0000313" key="2">
    <source>
        <dbReference type="Proteomes" id="UP000075787"/>
    </source>
</evidence>
<dbReference type="Gene3D" id="1.10.10.1150">
    <property type="entry name" value="Coenzyme PQQ synthesis protein D (PqqD)"/>
    <property type="match status" value="1"/>
</dbReference>
<organism evidence="1 2">
    <name type="scientific">Tistrella mobilis</name>
    <dbReference type="NCBI Taxonomy" id="171437"/>
    <lineage>
        <taxon>Bacteria</taxon>
        <taxon>Pseudomonadati</taxon>
        <taxon>Pseudomonadota</taxon>
        <taxon>Alphaproteobacteria</taxon>
        <taxon>Geminicoccales</taxon>
        <taxon>Geminicoccaceae</taxon>
        <taxon>Tistrella</taxon>
    </lineage>
</organism>